<dbReference type="Proteomes" id="UP000002505">
    <property type="component" value="Plasmid pACHL01"/>
</dbReference>
<organism evidence="1 2">
    <name type="scientific">Pseudarthrobacter chlorophenolicus (strain ATCC 700700 / DSM 12829 / CIP 107037 / JCM 12360 / KCTC 9906 / NCIMB 13794 / A6)</name>
    <name type="common">Arthrobacter chlorophenolicus</name>
    <dbReference type="NCBI Taxonomy" id="452863"/>
    <lineage>
        <taxon>Bacteria</taxon>
        <taxon>Bacillati</taxon>
        <taxon>Actinomycetota</taxon>
        <taxon>Actinomycetes</taxon>
        <taxon>Micrococcales</taxon>
        <taxon>Micrococcaceae</taxon>
        <taxon>Pseudarthrobacter</taxon>
    </lineage>
</organism>
<keyword evidence="2" id="KW-1185">Reference proteome</keyword>
<name>B8HI82_PSECP</name>
<sequence>MGGSIPESVWAGIEAEFTLPSLDQVRSRITSSVADPEPVMRELVRVFIGEGTFCPGFQFLRNGGLNPAVTDLFKRALDLKIPHNYFAAWMVTASTDLDGGRPVDLINDAGGLLAALEVFARR</sequence>
<dbReference type="AlphaFoldDB" id="B8HI82"/>
<gene>
    <name evidence="1" type="ordered locus">Achl_4178</name>
</gene>
<dbReference type="KEGG" id="ach:Achl_4178"/>
<reference evidence="1" key="1">
    <citation type="submission" date="2009-01" db="EMBL/GenBank/DDBJ databases">
        <title>Complete sequence of plasmid1 of Arthrobacter chlorophenolicus A6.</title>
        <authorList>
            <consortium name="US DOE Joint Genome Institute"/>
            <person name="Lucas S."/>
            <person name="Copeland A."/>
            <person name="Lapidus A."/>
            <person name="Glavina del Rio T."/>
            <person name="Tice H."/>
            <person name="Bruce D."/>
            <person name="Goodwin L."/>
            <person name="Pitluck S."/>
            <person name="Goltsman E."/>
            <person name="Clum A."/>
            <person name="Larimer F."/>
            <person name="Land M."/>
            <person name="Hauser L."/>
            <person name="Kyrpides N."/>
            <person name="Mikhailova N."/>
            <person name="Jansson J."/>
            <person name="Richardson P."/>
        </authorList>
    </citation>
    <scope>NUCLEOTIDE SEQUENCE [LARGE SCALE GENOMIC DNA]</scope>
    <source>
        <strain evidence="1">A6</strain>
        <plasmid evidence="1">pACHL01</plasmid>
    </source>
</reference>
<proteinExistence type="predicted"/>
<dbReference type="OrthoDB" id="4941585at2"/>
<dbReference type="EMBL" id="CP001342">
    <property type="protein sequence ID" value="ACL42129.1"/>
    <property type="molecule type" value="Genomic_DNA"/>
</dbReference>
<evidence type="ECO:0000313" key="1">
    <source>
        <dbReference type="EMBL" id="ACL42129.1"/>
    </source>
</evidence>
<geneLocation type="plasmid" evidence="1 2">
    <name>pACHL01</name>
</geneLocation>
<evidence type="ECO:0008006" key="3">
    <source>
        <dbReference type="Google" id="ProtNLM"/>
    </source>
</evidence>
<evidence type="ECO:0000313" key="2">
    <source>
        <dbReference type="Proteomes" id="UP000002505"/>
    </source>
</evidence>
<keyword evidence="1" id="KW-0614">Plasmid</keyword>
<dbReference type="HOGENOM" id="CLU_2021939_0_0_11"/>
<accession>B8HI82</accession>
<dbReference type="RefSeq" id="WP_012623146.1">
    <property type="nucleotide sequence ID" value="NC_011879.1"/>
</dbReference>
<protein>
    <recommendedName>
        <fullName evidence="3">Antitoxin Xre/MbcA/ParS-like toxin-binding domain-containing protein</fullName>
    </recommendedName>
</protein>